<keyword evidence="2 3" id="KW-0349">Heme</keyword>
<dbReference type="PANTHER" id="PTHR47950:SF13">
    <property type="entry name" value="CYTOCHROME P450, FAMILY 76, SUBFAMILY G, POLYPEPTIDE 1"/>
    <property type="match status" value="1"/>
</dbReference>
<dbReference type="EMBL" id="LR862153">
    <property type="protein sequence ID" value="CAD1836148.1"/>
    <property type="molecule type" value="Genomic_DNA"/>
</dbReference>
<name>A0A6V7PZM2_ANACO</name>
<evidence type="ECO:0000256" key="4">
    <source>
        <dbReference type="SAM" id="MobiDB-lite"/>
    </source>
</evidence>
<dbReference type="InterPro" id="IPR001128">
    <property type="entry name" value="Cyt_P450"/>
</dbReference>
<proteinExistence type="inferred from homology"/>
<keyword evidence="3" id="KW-0503">Monooxygenase</keyword>
<feature type="binding site" description="axial binding residue" evidence="2">
    <location>
        <position position="473"/>
    </location>
    <ligand>
        <name>heme</name>
        <dbReference type="ChEBI" id="CHEBI:30413"/>
    </ligand>
    <ligandPart>
        <name>Fe</name>
        <dbReference type="ChEBI" id="CHEBI:18248"/>
    </ligandPart>
</feature>
<organism evidence="5">
    <name type="scientific">Ananas comosus var. bracteatus</name>
    <name type="common">red pineapple</name>
    <dbReference type="NCBI Taxonomy" id="296719"/>
    <lineage>
        <taxon>Eukaryota</taxon>
        <taxon>Viridiplantae</taxon>
        <taxon>Streptophyta</taxon>
        <taxon>Embryophyta</taxon>
        <taxon>Tracheophyta</taxon>
        <taxon>Spermatophyta</taxon>
        <taxon>Magnoliopsida</taxon>
        <taxon>Liliopsida</taxon>
        <taxon>Poales</taxon>
        <taxon>Bromeliaceae</taxon>
        <taxon>Bromelioideae</taxon>
        <taxon>Ananas</taxon>
    </lineage>
</organism>
<dbReference type="PRINTS" id="PR00385">
    <property type="entry name" value="P450"/>
</dbReference>
<dbReference type="PROSITE" id="PS00086">
    <property type="entry name" value="CYTOCHROME_P450"/>
    <property type="match status" value="1"/>
</dbReference>
<evidence type="ECO:0000256" key="3">
    <source>
        <dbReference type="RuleBase" id="RU000461"/>
    </source>
</evidence>
<reference evidence="5" key="1">
    <citation type="submission" date="2020-07" db="EMBL/GenBank/DDBJ databases">
        <authorList>
            <person name="Lin J."/>
        </authorList>
    </citation>
    <scope>NUCLEOTIDE SEQUENCE</scope>
</reference>
<evidence type="ECO:0000256" key="1">
    <source>
        <dbReference type="ARBA" id="ARBA00010617"/>
    </source>
</evidence>
<comment type="similarity">
    <text evidence="1 3">Belongs to the cytochrome P450 family.</text>
</comment>
<dbReference type="PANTHER" id="PTHR47950">
    <property type="entry name" value="CYTOCHROME P450, FAMILY 76, SUBFAMILY C, POLYPEPTIDE 5-RELATED"/>
    <property type="match status" value="1"/>
</dbReference>
<dbReference type="GO" id="GO:0016705">
    <property type="term" value="F:oxidoreductase activity, acting on paired donors, with incorporation or reduction of molecular oxygen"/>
    <property type="evidence" value="ECO:0007669"/>
    <property type="project" value="InterPro"/>
</dbReference>
<protein>
    <submittedName>
        <fullName evidence="5">Uncharacterized protein</fullName>
    </submittedName>
</protein>
<dbReference type="SUPFAM" id="SSF48264">
    <property type="entry name" value="Cytochrome P450"/>
    <property type="match status" value="1"/>
</dbReference>
<keyword evidence="2 3" id="KW-0408">Iron</keyword>
<dbReference type="PRINTS" id="PR00463">
    <property type="entry name" value="EP450I"/>
</dbReference>
<dbReference type="Gene3D" id="1.10.630.10">
    <property type="entry name" value="Cytochrome P450"/>
    <property type="match status" value="1"/>
</dbReference>
<evidence type="ECO:0000256" key="2">
    <source>
        <dbReference type="PIRSR" id="PIRSR602401-1"/>
    </source>
</evidence>
<evidence type="ECO:0000313" key="5">
    <source>
        <dbReference type="EMBL" id="CAD1836148.1"/>
    </source>
</evidence>
<comment type="cofactor">
    <cofactor evidence="2">
        <name>heme</name>
        <dbReference type="ChEBI" id="CHEBI:30413"/>
    </cofactor>
</comment>
<gene>
    <name evidence="5" type="ORF">CB5_LOCUS19359</name>
</gene>
<dbReference type="InterPro" id="IPR017972">
    <property type="entry name" value="Cyt_P450_CS"/>
</dbReference>
<dbReference type="InterPro" id="IPR002401">
    <property type="entry name" value="Cyt_P450_E_grp-I"/>
</dbReference>
<dbReference type="InterPro" id="IPR036396">
    <property type="entry name" value="Cyt_P450_sf"/>
</dbReference>
<sequence>MVNVRSNGVIRLSLPPPHVIFLRDLSIPALQTLLLSREQQEQLQQRPRRGPVATASAAAGAEAAASGRQPAPAGPAVAARGAGPAGAAARPADEPAAGGRATVVVSTRAAARAMFTEHDAALAGRTVYEAMRYGGDGENEGSIITAQVGPAWRMLRRLCATGFFTAARLDALRGVRAACVDRLVRRLRAAAGSPVDLGRLLFLTAFNHTGNLVLSRDLLGTKEGEEFFYHAERIMELVGKPNVADFVPWLRRLDPQGIQRGMAAHIGRALEIVGGLVKARVAEREKGVRSGDEKRKDLLDVLLEFEGNGVDEPRKLSLDTINKVIVEIFIAGIDTTAGTMEWAMAELLRDRSAMAKAQSELRSAAADGEVEEQRLTALPYLSGVIKETLRLHPPLPLLVPHRAVRACAVLGFGVPEGAQVLVNAWALGRDPATWREPGRFWPERFGEGGEAAAVEFKGRHHEFIPFGSGRRMCPAIPLVSRLLPRVLAALLLAFDWDLPPPPPPARADVDMGERMGISLRKAVPLVAVPVPRRGTREF</sequence>
<keyword evidence="2 3" id="KW-0479">Metal-binding</keyword>
<dbReference type="AlphaFoldDB" id="A0A6V7PZM2"/>
<accession>A0A6V7PZM2</accession>
<dbReference type="Pfam" id="PF00067">
    <property type="entry name" value="p450"/>
    <property type="match status" value="1"/>
</dbReference>
<feature type="region of interest" description="Disordered" evidence="4">
    <location>
        <begin position="41"/>
        <end position="100"/>
    </location>
</feature>
<dbReference type="GO" id="GO:0005506">
    <property type="term" value="F:iron ion binding"/>
    <property type="evidence" value="ECO:0007669"/>
    <property type="project" value="InterPro"/>
</dbReference>
<dbReference type="GO" id="GO:0020037">
    <property type="term" value="F:heme binding"/>
    <property type="evidence" value="ECO:0007669"/>
    <property type="project" value="InterPro"/>
</dbReference>
<keyword evidence="3" id="KW-0560">Oxidoreductase</keyword>
<dbReference type="GO" id="GO:0004497">
    <property type="term" value="F:monooxygenase activity"/>
    <property type="evidence" value="ECO:0007669"/>
    <property type="project" value="UniProtKB-KW"/>
</dbReference>